<dbReference type="PROSITE" id="PS50059">
    <property type="entry name" value="FKBP_PPIASE"/>
    <property type="match status" value="1"/>
</dbReference>
<comment type="caution">
    <text evidence="4">The sequence shown here is derived from an EMBL/GenBank/DDBJ whole genome shotgun (WGS) entry which is preliminary data.</text>
</comment>
<comment type="catalytic activity">
    <reaction evidence="1">
        <text>[protein]-peptidylproline (omega=180) = [protein]-peptidylproline (omega=0)</text>
        <dbReference type="Rhea" id="RHEA:16237"/>
        <dbReference type="Rhea" id="RHEA-COMP:10747"/>
        <dbReference type="Rhea" id="RHEA-COMP:10748"/>
        <dbReference type="ChEBI" id="CHEBI:83833"/>
        <dbReference type="ChEBI" id="CHEBI:83834"/>
        <dbReference type="EC" id="5.2.1.8"/>
    </reaction>
</comment>
<proteinExistence type="predicted"/>
<dbReference type="EC" id="5.2.1.8" evidence="1"/>
<keyword evidence="5" id="KW-1185">Reference proteome</keyword>
<evidence type="ECO:0000313" key="4">
    <source>
        <dbReference type="EMBL" id="KAL1521565.1"/>
    </source>
</evidence>
<feature type="signal peptide" evidence="2">
    <location>
        <begin position="1"/>
        <end position="20"/>
    </location>
</feature>
<evidence type="ECO:0000313" key="5">
    <source>
        <dbReference type="Proteomes" id="UP001515480"/>
    </source>
</evidence>
<evidence type="ECO:0000256" key="1">
    <source>
        <dbReference type="PROSITE-ProRule" id="PRU00277"/>
    </source>
</evidence>
<dbReference type="Gene3D" id="3.10.50.40">
    <property type="match status" value="1"/>
</dbReference>
<feature type="domain" description="PPIase FKBP-type" evidence="3">
    <location>
        <begin position="108"/>
        <end position="215"/>
    </location>
</feature>
<keyword evidence="1" id="KW-0413">Isomerase</keyword>
<dbReference type="Proteomes" id="UP001515480">
    <property type="component" value="Unassembled WGS sequence"/>
</dbReference>
<sequence>MLRAPERLLLVLLSCSIALALRVDRTPLEVRACRRHVLGSLTAGVFLLPPCAHAAEERSSAWGPAQGLTASELEELDVTSRTSEGVVMPNGVRVIDVVKGSGPEPQKGTKVYVHYKIWANGFRNGPVADFSYLDGRPYSWFLGYSNERIPPLVDESMAGMREGGWRRLVVPNAYPEGLKRINRLQGGARYTPPKAGYVVKPGAFAFFDIILMDGGSGRCDTLLNPPNESEEARSRLRTMNCMEEEVKVALPGIGTSLL</sequence>
<dbReference type="EMBL" id="JBGBPQ010000007">
    <property type="protein sequence ID" value="KAL1521565.1"/>
    <property type="molecule type" value="Genomic_DNA"/>
</dbReference>
<dbReference type="Pfam" id="PF00254">
    <property type="entry name" value="FKBP_C"/>
    <property type="match status" value="1"/>
</dbReference>
<evidence type="ECO:0000259" key="3">
    <source>
        <dbReference type="PROSITE" id="PS50059"/>
    </source>
</evidence>
<gene>
    <name evidence="4" type="ORF">AB1Y20_021224</name>
</gene>
<feature type="chain" id="PRO_5044217563" description="peptidylprolyl isomerase" evidence="2">
    <location>
        <begin position="21"/>
        <end position="258"/>
    </location>
</feature>
<protein>
    <recommendedName>
        <fullName evidence="1">peptidylprolyl isomerase</fullName>
        <ecNumber evidence="1">5.2.1.8</ecNumber>
    </recommendedName>
</protein>
<keyword evidence="1" id="KW-0697">Rotamase</keyword>
<dbReference type="InterPro" id="IPR046357">
    <property type="entry name" value="PPIase_dom_sf"/>
</dbReference>
<evidence type="ECO:0000256" key="2">
    <source>
        <dbReference type="SAM" id="SignalP"/>
    </source>
</evidence>
<name>A0AB34JHP9_PRYPA</name>
<reference evidence="4 5" key="1">
    <citation type="journal article" date="2024" name="Science">
        <title>Giant polyketide synthase enzymes in the biosynthesis of giant marine polyether toxins.</title>
        <authorList>
            <person name="Fallon T.R."/>
            <person name="Shende V.V."/>
            <person name="Wierzbicki I.H."/>
            <person name="Pendleton A.L."/>
            <person name="Watervoot N.F."/>
            <person name="Auber R.P."/>
            <person name="Gonzalez D.J."/>
            <person name="Wisecaver J.H."/>
            <person name="Moore B.S."/>
        </authorList>
    </citation>
    <scope>NUCLEOTIDE SEQUENCE [LARGE SCALE GENOMIC DNA]</scope>
    <source>
        <strain evidence="4 5">12B1</strain>
    </source>
</reference>
<dbReference type="GO" id="GO:0003755">
    <property type="term" value="F:peptidyl-prolyl cis-trans isomerase activity"/>
    <property type="evidence" value="ECO:0007669"/>
    <property type="project" value="UniProtKB-KW"/>
</dbReference>
<dbReference type="SUPFAM" id="SSF54534">
    <property type="entry name" value="FKBP-like"/>
    <property type="match status" value="1"/>
</dbReference>
<dbReference type="AlphaFoldDB" id="A0AB34JHP9"/>
<accession>A0AB34JHP9</accession>
<keyword evidence="2" id="KW-0732">Signal</keyword>
<organism evidence="4 5">
    <name type="scientific">Prymnesium parvum</name>
    <name type="common">Toxic golden alga</name>
    <dbReference type="NCBI Taxonomy" id="97485"/>
    <lineage>
        <taxon>Eukaryota</taxon>
        <taxon>Haptista</taxon>
        <taxon>Haptophyta</taxon>
        <taxon>Prymnesiophyceae</taxon>
        <taxon>Prymnesiales</taxon>
        <taxon>Prymnesiaceae</taxon>
        <taxon>Prymnesium</taxon>
    </lineage>
</organism>
<dbReference type="InterPro" id="IPR001179">
    <property type="entry name" value="PPIase_FKBP_dom"/>
</dbReference>